<dbReference type="PRINTS" id="PR00463">
    <property type="entry name" value="EP450I"/>
</dbReference>
<dbReference type="InterPro" id="IPR001128">
    <property type="entry name" value="Cyt_P450"/>
</dbReference>
<evidence type="ECO:0000256" key="4">
    <source>
        <dbReference type="ARBA" id="ARBA00022723"/>
    </source>
</evidence>
<name>A0AAE1GT40_9NEOP</name>
<dbReference type="GO" id="GO:0005506">
    <property type="term" value="F:iron ion binding"/>
    <property type="evidence" value="ECO:0007669"/>
    <property type="project" value="InterPro"/>
</dbReference>
<reference evidence="10" key="1">
    <citation type="submission" date="2021-07" db="EMBL/GenBank/DDBJ databases">
        <authorList>
            <person name="Catto M.A."/>
            <person name="Jacobson A."/>
            <person name="Kennedy G."/>
            <person name="Labadie P."/>
            <person name="Hunt B.G."/>
            <person name="Srinivasan R."/>
        </authorList>
    </citation>
    <scope>NUCLEOTIDE SEQUENCE</scope>
    <source>
        <strain evidence="10">PL_HMW_Pooled</strain>
        <tissue evidence="10">Head</tissue>
    </source>
</reference>
<evidence type="ECO:0000256" key="1">
    <source>
        <dbReference type="ARBA" id="ARBA00001971"/>
    </source>
</evidence>
<dbReference type="EMBL" id="JAHWGI010000069">
    <property type="protein sequence ID" value="KAK3908619.1"/>
    <property type="molecule type" value="Genomic_DNA"/>
</dbReference>
<comment type="cofactor">
    <cofactor evidence="1 8">
        <name>heme</name>
        <dbReference type="ChEBI" id="CHEBI:30413"/>
    </cofactor>
</comment>
<comment type="similarity">
    <text evidence="2">Belongs to the cytochrome P450 family.</text>
</comment>
<dbReference type="PANTHER" id="PTHR24300">
    <property type="entry name" value="CYTOCHROME P450 508A4-RELATED"/>
    <property type="match status" value="1"/>
</dbReference>
<dbReference type="Gene3D" id="1.10.630.10">
    <property type="entry name" value="Cytochrome P450"/>
    <property type="match status" value="1"/>
</dbReference>
<dbReference type="InterPro" id="IPR002401">
    <property type="entry name" value="Cyt_P450_E_grp-I"/>
</dbReference>
<keyword evidence="5" id="KW-0560">Oxidoreductase</keyword>
<sequence length="549" mass="62162">MSPLLLTVFLCALVACLFKFMRSRPPMFPPVTSRTHHRSGPPRLPVVGGYLHLLAYNYRYTYKGLVTMSARYKSPVLGMYVGSDPTVITTDFASTRELLLKPEFQGRPDLYGARLRSFNELLGLFFVEGSFWAEQRRFSLRHLRDYGFGRRFAKLEAAVEDEIRTLMEVIRNPVGSEKVRNRVEWLLELVRGTRGEVRQVLLPDVLYAGFTNLLLETLTGERLPRGRHHTLRSLSRAVRMFQRHVEPSGGLLNIAPWLRHLAPRASGYRGFVAGNDGVLDFIQEELLSRQLSSFDPEVMRGFIDVYWSEMLRRGAGGAGGGDDKFTEKQLTMVLLDLVFPSATVPPVTVAMALAYLVRHPEKAERAHQEIVAVVGRGRLPTLDDRPCLPYTEAIVREVLRLETNTVLSVTHRCTEDTVFRGYFIPKGTLLIPNIWAANRDPTVFEKGDQFVPERFIEPRTGMLKKKDESMAFGLGEPPHSTASVQVQPGRRLCAGETFSRQNMFLFLGALLQNFVFDLGDDGYLPSEDDMVPGILVTPKSFWLRVTERP</sequence>
<feature type="chain" id="PRO_5042096081" evidence="9">
    <location>
        <begin position="24"/>
        <end position="549"/>
    </location>
</feature>
<evidence type="ECO:0000256" key="6">
    <source>
        <dbReference type="ARBA" id="ARBA00023004"/>
    </source>
</evidence>
<gene>
    <name evidence="10" type="ORF">KUF71_018968</name>
</gene>
<keyword evidence="4 8" id="KW-0479">Metal-binding</keyword>
<evidence type="ECO:0000256" key="9">
    <source>
        <dbReference type="SAM" id="SignalP"/>
    </source>
</evidence>
<keyword evidence="7" id="KW-0503">Monooxygenase</keyword>
<comment type="caution">
    <text evidence="10">The sequence shown here is derived from an EMBL/GenBank/DDBJ whole genome shotgun (WGS) entry which is preliminary data.</text>
</comment>
<dbReference type="GO" id="GO:0016712">
    <property type="term" value="F:oxidoreductase activity, acting on paired donors, with incorporation or reduction of molecular oxygen, reduced flavin or flavoprotein as one donor, and incorporation of one atom of oxygen"/>
    <property type="evidence" value="ECO:0007669"/>
    <property type="project" value="TreeGrafter"/>
</dbReference>
<evidence type="ECO:0000256" key="3">
    <source>
        <dbReference type="ARBA" id="ARBA00022617"/>
    </source>
</evidence>
<dbReference type="Proteomes" id="UP001219518">
    <property type="component" value="Unassembled WGS sequence"/>
</dbReference>
<feature type="signal peptide" evidence="9">
    <location>
        <begin position="1"/>
        <end position="23"/>
    </location>
</feature>
<keyword evidence="3 8" id="KW-0349">Heme</keyword>
<evidence type="ECO:0000313" key="11">
    <source>
        <dbReference type="Proteomes" id="UP001219518"/>
    </source>
</evidence>
<dbReference type="SUPFAM" id="SSF48264">
    <property type="entry name" value="Cytochrome P450"/>
    <property type="match status" value="1"/>
</dbReference>
<dbReference type="InterPro" id="IPR050182">
    <property type="entry name" value="Cytochrome_P450_fam2"/>
</dbReference>
<evidence type="ECO:0000256" key="5">
    <source>
        <dbReference type="ARBA" id="ARBA00023002"/>
    </source>
</evidence>
<organism evidence="10 11">
    <name type="scientific">Frankliniella fusca</name>
    <dbReference type="NCBI Taxonomy" id="407009"/>
    <lineage>
        <taxon>Eukaryota</taxon>
        <taxon>Metazoa</taxon>
        <taxon>Ecdysozoa</taxon>
        <taxon>Arthropoda</taxon>
        <taxon>Hexapoda</taxon>
        <taxon>Insecta</taxon>
        <taxon>Pterygota</taxon>
        <taxon>Neoptera</taxon>
        <taxon>Paraneoptera</taxon>
        <taxon>Thysanoptera</taxon>
        <taxon>Terebrantia</taxon>
        <taxon>Thripoidea</taxon>
        <taxon>Thripidae</taxon>
        <taxon>Frankliniella</taxon>
    </lineage>
</organism>
<dbReference type="Pfam" id="PF00067">
    <property type="entry name" value="p450"/>
    <property type="match status" value="1"/>
</dbReference>
<dbReference type="InterPro" id="IPR036396">
    <property type="entry name" value="Cyt_P450_sf"/>
</dbReference>
<evidence type="ECO:0000313" key="10">
    <source>
        <dbReference type="EMBL" id="KAK3908619.1"/>
    </source>
</evidence>
<reference evidence="10" key="2">
    <citation type="journal article" date="2023" name="BMC Genomics">
        <title>Pest status, molecular evolution, and epigenetic factors derived from the genome assembly of Frankliniella fusca, a thysanopteran phytovirus vector.</title>
        <authorList>
            <person name="Catto M.A."/>
            <person name="Labadie P.E."/>
            <person name="Jacobson A.L."/>
            <person name="Kennedy G.G."/>
            <person name="Srinivasan R."/>
            <person name="Hunt B.G."/>
        </authorList>
    </citation>
    <scope>NUCLEOTIDE SEQUENCE</scope>
    <source>
        <strain evidence="10">PL_HMW_Pooled</strain>
    </source>
</reference>
<keyword evidence="6 8" id="KW-0408">Iron</keyword>
<evidence type="ECO:0000256" key="7">
    <source>
        <dbReference type="ARBA" id="ARBA00023033"/>
    </source>
</evidence>
<dbReference type="GO" id="GO:0020037">
    <property type="term" value="F:heme binding"/>
    <property type="evidence" value="ECO:0007669"/>
    <property type="project" value="InterPro"/>
</dbReference>
<dbReference type="GO" id="GO:0008395">
    <property type="term" value="F:steroid hydroxylase activity"/>
    <property type="evidence" value="ECO:0007669"/>
    <property type="project" value="TreeGrafter"/>
</dbReference>
<keyword evidence="9" id="KW-0732">Signal</keyword>
<keyword evidence="11" id="KW-1185">Reference proteome</keyword>
<evidence type="ECO:0000256" key="8">
    <source>
        <dbReference type="PIRSR" id="PIRSR602401-1"/>
    </source>
</evidence>
<protein>
    <submittedName>
        <fullName evidence="10">Cytochrome P450 304a1</fullName>
    </submittedName>
</protein>
<dbReference type="PANTHER" id="PTHR24300:SF376">
    <property type="entry name" value="CYTOCHROME P450 15A1"/>
    <property type="match status" value="1"/>
</dbReference>
<proteinExistence type="inferred from homology"/>
<accession>A0AAE1GT40</accession>
<evidence type="ECO:0000256" key="2">
    <source>
        <dbReference type="ARBA" id="ARBA00010617"/>
    </source>
</evidence>
<dbReference type="AlphaFoldDB" id="A0AAE1GT40"/>
<dbReference type="GO" id="GO:0006805">
    <property type="term" value="P:xenobiotic metabolic process"/>
    <property type="evidence" value="ECO:0007669"/>
    <property type="project" value="TreeGrafter"/>
</dbReference>
<feature type="binding site" description="axial binding residue" evidence="8">
    <location>
        <position position="493"/>
    </location>
    <ligand>
        <name>heme</name>
        <dbReference type="ChEBI" id="CHEBI:30413"/>
    </ligand>
    <ligandPart>
        <name>Fe</name>
        <dbReference type="ChEBI" id="CHEBI:18248"/>
    </ligandPart>
</feature>
<dbReference type="GO" id="GO:0006082">
    <property type="term" value="P:organic acid metabolic process"/>
    <property type="evidence" value="ECO:0007669"/>
    <property type="project" value="TreeGrafter"/>
</dbReference>
<dbReference type="GO" id="GO:0005737">
    <property type="term" value="C:cytoplasm"/>
    <property type="evidence" value="ECO:0007669"/>
    <property type="project" value="TreeGrafter"/>
</dbReference>